<organism evidence="2 3">
    <name type="scientific">Vitis vinifera</name>
    <name type="common">Grape</name>
    <dbReference type="NCBI Taxonomy" id="29760"/>
    <lineage>
        <taxon>Eukaryota</taxon>
        <taxon>Viridiplantae</taxon>
        <taxon>Streptophyta</taxon>
        <taxon>Embryophyta</taxon>
        <taxon>Tracheophyta</taxon>
        <taxon>Spermatophyta</taxon>
        <taxon>Magnoliopsida</taxon>
        <taxon>eudicotyledons</taxon>
        <taxon>Gunneridae</taxon>
        <taxon>Pentapetalae</taxon>
        <taxon>rosids</taxon>
        <taxon>Vitales</taxon>
        <taxon>Vitaceae</taxon>
        <taxon>Viteae</taxon>
        <taxon>Vitis</taxon>
    </lineage>
</organism>
<protein>
    <submittedName>
        <fullName evidence="2">Uncharacterized protein</fullName>
    </submittedName>
</protein>
<dbReference type="InParanoid" id="F6HEK6"/>
<keyword evidence="3" id="KW-1185">Reference proteome</keyword>
<proteinExistence type="predicted"/>
<feature type="region of interest" description="Disordered" evidence="1">
    <location>
        <begin position="102"/>
        <end position="139"/>
    </location>
</feature>
<dbReference type="EMBL" id="FN595751">
    <property type="protein sequence ID" value="CCB50665.1"/>
    <property type="molecule type" value="Genomic_DNA"/>
</dbReference>
<evidence type="ECO:0000313" key="2">
    <source>
        <dbReference type="EMBL" id="CCB50665.1"/>
    </source>
</evidence>
<name>F6HEK6_VITVI</name>
<dbReference type="AlphaFoldDB" id="F6HEK6"/>
<dbReference type="Proteomes" id="UP000009183">
    <property type="component" value="Chromosome 19"/>
</dbReference>
<evidence type="ECO:0000313" key="3">
    <source>
        <dbReference type="Proteomes" id="UP000009183"/>
    </source>
</evidence>
<dbReference type="HOGENOM" id="CLU_1848719_0_0_1"/>
<dbReference type="PaxDb" id="29760-VIT_19s0090g00520.t01"/>
<gene>
    <name evidence="2" type="ordered locus">VIT_19s0090g00520</name>
</gene>
<reference evidence="3" key="1">
    <citation type="journal article" date="2007" name="Nature">
        <title>The grapevine genome sequence suggests ancestral hexaploidization in major angiosperm phyla.</title>
        <authorList>
            <consortium name="The French-Italian Public Consortium for Grapevine Genome Characterization."/>
            <person name="Jaillon O."/>
            <person name="Aury J.-M."/>
            <person name="Noel B."/>
            <person name="Policriti A."/>
            <person name="Clepet C."/>
            <person name="Casagrande A."/>
            <person name="Choisne N."/>
            <person name="Aubourg S."/>
            <person name="Vitulo N."/>
            <person name="Jubin C."/>
            <person name="Vezzi A."/>
            <person name="Legeai F."/>
            <person name="Hugueney P."/>
            <person name="Dasilva C."/>
            <person name="Horner D."/>
            <person name="Mica E."/>
            <person name="Jublot D."/>
            <person name="Poulain J."/>
            <person name="Bruyere C."/>
            <person name="Billault A."/>
            <person name="Segurens B."/>
            <person name="Gouyvenoux M."/>
            <person name="Ugarte E."/>
            <person name="Cattonaro F."/>
            <person name="Anthouard V."/>
            <person name="Vico V."/>
            <person name="Del Fabbro C."/>
            <person name="Alaux M."/>
            <person name="Di Gaspero G."/>
            <person name="Dumas V."/>
            <person name="Felice N."/>
            <person name="Paillard S."/>
            <person name="Juman I."/>
            <person name="Moroldo M."/>
            <person name="Scalabrin S."/>
            <person name="Canaguier A."/>
            <person name="Le Clainche I."/>
            <person name="Malacrida G."/>
            <person name="Durand E."/>
            <person name="Pesole G."/>
            <person name="Laucou V."/>
            <person name="Chatelet P."/>
            <person name="Merdinoglu D."/>
            <person name="Delledonne M."/>
            <person name="Pezzotti M."/>
            <person name="Lecharny A."/>
            <person name="Scarpelli C."/>
            <person name="Artiguenave F."/>
            <person name="Pe M.E."/>
            <person name="Valle G."/>
            <person name="Morgante M."/>
            <person name="Caboche M."/>
            <person name="Adam-Blondon A.-F."/>
            <person name="Weissenbach J."/>
            <person name="Quetier F."/>
            <person name="Wincker P."/>
        </authorList>
    </citation>
    <scope>NUCLEOTIDE SEQUENCE [LARGE SCALE GENOMIC DNA]</scope>
    <source>
        <strain evidence="3">cv. Pinot noir / PN40024</strain>
    </source>
</reference>
<evidence type="ECO:0000256" key="1">
    <source>
        <dbReference type="SAM" id="MobiDB-lite"/>
    </source>
</evidence>
<accession>F6HEK6</accession>
<sequence>MPRAQTPPTAHANVHSREELDILLERFPTFINIEPSSHMNKLFPMLERILVDVIADPQQNFMACVPHGTTNETIEAIMHLKNYTTMQKAEVKHDIIDDILSIPSDEENEVDLGEKAGQGDDSTMGDKSAVTGHDDQDTT</sequence>